<keyword evidence="4" id="KW-0175">Coiled coil</keyword>
<dbReference type="GO" id="GO:0005634">
    <property type="term" value="C:nucleus"/>
    <property type="evidence" value="ECO:0007669"/>
    <property type="project" value="UniProtKB-SubCell"/>
</dbReference>
<evidence type="ECO:0000313" key="5">
    <source>
        <dbReference type="EMBL" id="JAP91551.1"/>
    </source>
</evidence>
<evidence type="ECO:0000256" key="3">
    <source>
        <dbReference type="ARBA" id="ARBA00023242"/>
    </source>
</evidence>
<evidence type="ECO:0008006" key="6">
    <source>
        <dbReference type="Google" id="ProtNLM"/>
    </source>
</evidence>
<sequence length="85" mass="9679">MSDTDLKRAEFRRYLQRTGVADAITKAFVALYEETEKPANALEYVAQFLGCAGEDKIAQLQQQIEALQKENNDLKAQLEARVRDM</sequence>
<keyword evidence="3" id="KW-0539">Nucleus</keyword>
<feature type="coiled-coil region" evidence="4">
    <location>
        <begin position="57"/>
        <end position="84"/>
    </location>
</feature>
<name>A0A146K7L3_9EUKA</name>
<dbReference type="AlphaFoldDB" id="A0A146K7L3"/>
<proteinExistence type="inferred from homology"/>
<organism evidence="5">
    <name type="scientific">Trepomonas sp. PC1</name>
    <dbReference type="NCBI Taxonomy" id="1076344"/>
    <lineage>
        <taxon>Eukaryota</taxon>
        <taxon>Metamonada</taxon>
        <taxon>Diplomonadida</taxon>
        <taxon>Hexamitidae</taxon>
        <taxon>Hexamitinae</taxon>
        <taxon>Trepomonas</taxon>
    </lineage>
</organism>
<comment type="subcellular location">
    <subcellularLocation>
        <location evidence="1">Nucleus</location>
    </subcellularLocation>
</comment>
<dbReference type="EMBL" id="GDID01005055">
    <property type="protein sequence ID" value="JAP91551.1"/>
    <property type="molecule type" value="Transcribed_RNA"/>
</dbReference>
<evidence type="ECO:0000256" key="2">
    <source>
        <dbReference type="ARBA" id="ARBA00009389"/>
    </source>
</evidence>
<gene>
    <name evidence="5" type="ORF">TPC1_16805</name>
</gene>
<dbReference type="PANTHER" id="PTHR13168">
    <property type="entry name" value="ASSOCIATE OF C-MYC AMY-1"/>
    <property type="match status" value="1"/>
</dbReference>
<accession>A0A146K7L3</accession>
<evidence type="ECO:0000256" key="4">
    <source>
        <dbReference type="SAM" id="Coils"/>
    </source>
</evidence>
<reference evidence="5" key="1">
    <citation type="submission" date="2015-07" db="EMBL/GenBank/DDBJ databases">
        <title>Adaptation to a free-living lifestyle via gene acquisitions in the diplomonad Trepomonas sp. PC1.</title>
        <authorList>
            <person name="Xu F."/>
            <person name="Jerlstrom-Hultqvist J."/>
            <person name="Kolisko M."/>
            <person name="Simpson A.G.B."/>
            <person name="Roger A.J."/>
            <person name="Svard S.G."/>
            <person name="Andersson J.O."/>
        </authorList>
    </citation>
    <scope>NUCLEOTIDE SEQUENCE</scope>
    <source>
        <strain evidence="5">PC1</strain>
    </source>
</reference>
<evidence type="ECO:0000256" key="1">
    <source>
        <dbReference type="ARBA" id="ARBA00004123"/>
    </source>
</evidence>
<protein>
    <recommendedName>
        <fullName evidence="6">c-Myc-binding protein</fullName>
    </recommendedName>
</protein>
<dbReference type="InterPro" id="IPR026060">
    <property type="entry name" value="AMY1"/>
</dbReference>
<comment type="similarity">
    <text evidence="2">Belongs to the AMY1 family.</text>
</comment>
<dbReference type="GO" id="GO:0003713">
    <property type="term" value="F:transcription coactivator activity"/>
    <property type="evidence" value="ECO:0007669"/>
    <property type="project" value="InterPro"/>
</dbReference>
<dbReference type="PRINTS" id="PR02028">
    <property type="entry name" value="CMYCBINDINGP"/>
</dbReference>
<dbReference type="PANTHER" id="PTHR13168:SF0">
    <property type="entry name" value="C-MYC-BINDING PROTEIN"/>
    <property type="match status" value="1"/>
</dbReference>